<dbReference type="Pfam" id="PF00652">
    <property type="entry name" value="Ricin_B_lectin"/>
    <property type="match status" value="1"/>
</dbReference>
<dbReference type="SMART" id="SM00710">
    <property type="entry name" value="PbH1"/>
    <property type="match status" value="7"/>
</dbReference>
<feature type="domain" description="Ricin B lectin" evidence="3">
    <location>
        <begin position="689"/>
        <end position="818"/>
    </location>
</feature>
<dbReference type="InterPro" id="IPR012334">
    <property type="entry name" value="Pectin_lyas_fold"/>
</dbReference>
<dbReference type="CDD" id="cd23418">
    <property type="entry name" value="beta-trefoil_Ricin_XLN-like"/>
    <property type="match status" value="1"/>
</dbReference>
<dbReference type="EMBL" id="BAAASX010000002">
    <property type="protein sequence ID" value="GAA2327185.1"/>
    <property type="molecule type" value="Genomic_DNA"/>
</dbReference>
<feature type="compositionally biased region" description="Basic and acidic residues" evidence="1">
    <location>
        <begin position="1"/>
        <end position="10"/>
    </location>
</feature>
<organism evidence="4 5">
    <name type="scientific">Glycomyces rutgersensis</name>
    <dbReference type="NCBI Taxonomy" id="58115"/>
    <lineage>
        <taxon>Bacteria</taxon>
        <taxon>Bacillati</taxon>
        <taxon>Actinomycetota</taxon>
        <taxon>Actinomycetes</taxon>
        <taxon>Glycomycetales</taxon>
        <taxon>Glycomycetaceae</taxon>
        <taxon>Glycomyces</taxon>
    </lineage>
</organism>
<dbReference type="Gene3D" id="2.80.10.50">
    <property type="match status" value="1"/>
</dbReference>
<dbReference type="PROSITE" id="PS50231">
    <property type="entry name" value="RICIN_B_LECTIN"/>
    <property type="match status" value="1"/>
</dbReference>
<gene>
    <name evidence="4" type="ORF">GCM10010403_17520</name>
</gene>
<dbReference type="Gene3D" id="2.160.20.10">
    <property type="entry name" value="Single-stranded right-handed beta-helix, Pectin lyase-like"/>
    <property type="match status" value="2"/>
</dbReference>
<dbReference type="SMART" id="SM00458">
    <property type="entry name" value="RICIN"/>
    <property type="match status" value="1"/>
</dbReference>
<dbReference type="InterPro" id="IPR011050">
    <property type="entry name" value="Pectin_lyase_fold/virulence"/>
</dbReference>
<dbReference type="InterPro" id="IPR000772">
    <property type="entry name" value="Ricin_B_lectin"/>
</dbReference>
<accession>A0ABN3FD51</accession>
<feature type="chain" id="PRO_5047243655" evidence="2">
    <location>
        <begin position="43"/>
        <end position="818"/>
    </location>
</feature>
<evidence type="ECO:0000313" key="4">
    <source>
        <dbReference type="EMBL" id="GAA2327185.1"/>
    </source>
</evidence>
<evidence type="ECO:0000313" key="5">
    <source>
        <dbReference type="Proteomes" id="UP001501584"/>
    </source>
</evidence>
<evidence type="ECO:0000259" key="3">
    <source>
        <dbReference type="SMART" id="SM00458"/>
    </source>
</evidence>
<protein>
    <submittedName>
        <fullName evidence="4">RICIN domain-containing protein</fullName>
    </submittedName>
</protein>
<dbReference type="Pfam" id="PF21231">
    <property type="entry name" value="GH141_M"/>
    <property type="match status" value="1"/>
</dbReference>
<dbReference type="InterPro" id="IPR048482">
    <property type="entry name" value="GH141_ins"/>
</dbReference>
<evidence type="ECO:0000256" key="2">
    <source>
        <dbReference type="SAM" id="SignalP"/>
    </source>
</evidence>
<dbReference type="InterPro" id="IPR035992">
    <property type="entry name" value="Ricin_B-like_lectins"/>
</dbReference>
<dbReference type="PANTHER" id="PTHR36453">
    <property type="entry name" value="SECRETED PROTEIN-RELATED"/>
    <property type="match status" value="1"/>
</dbReference>
<dbReference type="SUPFAM" id="SSF51126">
    <property type="entry name" value="Pectin lyase-like"/>
    <property type="match status" value="1"/>
</dbReference>
<comment type="caution">
    <text evidence="4">The sequence shown here is derived from an EMBL/GenBank/DDBJ whole genome shotgun (WGS) entry which is preliminary data.</text>
</comment>
<reference evidence="4 5" key="1">
    <citation type="journal article" date="2019" name="Int. J. Syst. Evol. Microbiol.">
        <title>The Global Catalogue of Microorganisms (GCM) 10K type strain sequencing project: providing services to taxonomists for standard genome sequencing and annotation.</title>
        <authorList>
            <consortium name="The Broad Institute Genomics Platform"/>
            <consortium name="The Broad Institute Genome Sequencing Center for Infectious Disease"/>
            <person name="Wu L."/>
            <person name="Ma J."/>
        </authorList>
    </citation>
    <scope>NUCLEOTIDE SEQUENCE [LARGE SCALE GENOMIC DNA]</scope>
    <source>
        <strain evidence="4 5">JCM 6238</strain>
    </source>
</reference>
<dbReference type="SUPFAM" id="SSF50370">
    <property type="entry name" value="Ricin B-like lectins"/>
    <property type="match status" value="1"/>
</dbReference>
<keyword evidence="2" id="KW-0732">Signal</keyword>
<feature type="region of interest" description="Disordered" evidence="1">
    <location>
        <begin position="1"/>
        <end position="23"/>
    </location>
</feature>
<dbReference type="InterPro" id="IPR006626">
    <property type="entry name" value="PbH1"/>
</dbReference>
<evidence type="ECO:0000256" key="1">
    <source>
        <dbReference type="SAM" id="MobiDB-lite"/>
    </source>
</evidence>
<proteinExistence type="predicted"/>
<keyword evidence="5" id="KW-1185">Reference proteome</keyword>
<sequence>MKERHNDMRHSPPLHSPQPRSQKNRIPALAAALLLAVAGALAALGASPAQAQTAYTYYVSPNGNDSNPGTAAQPLKTLTAAQQRARTAAATGDGDVTVNLLDGTYRLSAPLRFGAGDSGKNGHTVTWKAADGAHPVVTGAQAVTGWTLDDAATGVYRADVGTGFDTRQLYVDGRLAQRARTGIAAGDMTLNASGFTLNNGNFDYLASLPDKQRIELQAMLSFTNRFAPVQGISGRTVTMQQPAWNNNTYGYDTIQSPFRNPTFYLLNSKRFLDQGGEWYLDTTAGRLYYKPLSGQNMANAKVELPRLKTLVEVGGTYDAPVRGLVFSGLTFTGTTWLEPGSNNGYANQQTGTFITGVQPNRPADAFTSCKSGCKGFEAARNSWAQAPAAVQVSASDGITFSDNDFVNLGSVALGIGNDANAHSTGVGLGAKNIKVLRNEFTSSAGGGIVVGGVRPDAHHPSDARMVNSDILISDNSVHDTAVEYLDHAAILGTYATRLTIDHNYVSDMPYSGINVGFGWGANDPGGSPEYLNRGLYDYQPIYQTPTTAREVHVTGNHVRNVVETLWDAGCIYSLSAHPSSTINGNFCENSGQLGLYFDEGSRYFTANGNVFRNTAGQWAHANNQSGNLTGDMTLTGNYTTNSAITGLVDGQRGNTVRNNTTFSAGSPPAEASRIMADAGPRDGGTGATTGALHSVSANRCLDVPNSATATGTQVQIWDCHGGANQLWTYTAAKELTVYADGNKRCLDASGGGTANGTPAIIWTCHGGANQQWNRNADGSITNAASGLCLDVSGQGTANGTKVHLWSCTGASNQKWTLS</sequence>
<dbReference type="PANTHER" id="PTHR36453:SF1">
    <property type="entry name" value="RIGHT HANDED BETA HELIX DOMAIN-CONTAINING PROTEIN"/>
    <property type="match status" value="1"/>
</dbReference>
<name>A0ABN3FD51_9ACTN</name>
<feature type="signal peptide" evidence="2">
    <location>
        <begin position="1"/>
        <end position="42"/>
    </location>
</feature>
<dbReference type="Proteomes" id="UP001501584">
    <property type="component" value="Unassembled WGS sequence"/>
</dbReference>